<sequence>MAMSVLVILWYPLFMTKKHFQVLNISIHVEEGIDASMVPFGKNGRAILNRGAPDYQSVIEAEVLKGDIETSAGKGAGNGRMLLIGETT</sequence>
<proteinExistence type="predicted"/>
<comment type="caution">
    <text evidence="1">The sequence shown here is derived from an EMBL/GenBank/DDBJ whole genome shotgun (WGS) entry which is preliminary data.</text>
</comment>
<organism evidence="1 2">
    <name type="scientific">Penicillium cinerascens</name>
    <dbReference type="NCBI Taxonomy" id="70096"/>
    <lineage>
        <taxon>Eukaryota</taxon>
        <taxon>Fungi</taxon>
        <taxon>Dikarya</taxon>
        <taxon>Ascomycota</taxon>
        <taxon>Pezizomycotina</taxon>
        <taxon>Eurotiomycetes</taxon>
        <taxon>Eurotiomycetidae</taxon>
        <taxon>Eurotiales</taxon>
        <taxon>Aspergillaceae</taxon>
        <taxon>Penicillium</taxon>
    </lineage>
</organism>
<dbReference type="RefSeq" id="XP_058307189.1">
    <property type="nucleotide sequence ID" value="XM_058454940.1"/>
</dbReference>
<dbReference type="GeneID" id="83182241"/>
<reference evidence="1" key="2">
    <citation type="journal article" date="2023" name="IMA Fungus">
        <title>Comparative genomic study of the Penicillium genus elucidates a diverse pangenome and 15 lateral gene transfer events.</title>
        <authorList>
            <person name="Petersen C."/>
            <person name="Sorensen T."/>
            <person name="Nielsen M.R."/>
            <person name="Sondergaard T.E."/>
            <person name="Sorensen J.L."/>
            <person name="Fitzpatrick D.A."/>
            <person name="Frisvad J.C."/>
            <person name="Nielsen K.L."/>
        </authorList>
    </citation>
    <scope>NUCLEOTIDE SEQUENCE</scope>
    <source>
        <strain evidence="1">IBT 15544</strain>
    </source>
</reference>
<gene>
    <name evidence="1" type="ORF">N7498_007878</name>
</gene>
<protein>
    <submittedName>
        <fullName evidence="1">Uncharacterized protein</fullName>
    </submittedName>
</protein>
<dbReference type="EMBL" id="JAPQKR010000014">
    <property type="protein sequence ID" value="KAJ5198761.1"/>
    <property type="molecule type" value="Genomic_DNA"/>
</dbReference>
<evidence type="ECO:0000313" key="1">
    <source>
        <dbReference type="EMBL" id="KAJ5198761.1"/>
    </source>
</evidence>
<name>A0A9W9MD58_9EURO</name>
<keyword evidence="2" id="KW-1185">Reference proteome</keyword>
<evidence type="ECO:0000313" key="2">
    <source>
        <dbReference type="Proteomes" id="UP001150904"/>
    </source>
</evidence>
<dbReference type="Proteomes" id="UP001150904">
    <property type="component" value="Unassembled WGS sequence"/>
</dbReference>
<dbReference type="OrthoDB" id="4494341at2759"/>
<reference evidence="1" key="1">
    <citation type="submission" date="2022-12" db="EMBL/GenBank/DDBJ databases">
        <authorList>
            <person name="Petersen C."/>
        </authorList>
    </citation>
    <scope>NUCLEOTIDE SEQUENCE</scope>
    <source>
        <strain evidence="1">IBT 15544</strain>
    </source>
</reference>
<dbReference type="AlphaFoldDB" id="A0A9W9MD58"/>
<accession>A0A9W9MD58</accession>